<dbReference type="InterPro" id="IPR006868">
    <property type="entry name" value="DUF630"/>
</dbReference>
<dbReference type="OrthoDB" id="646418at2759"/>
<reference evidence="3" key="1">
    <citation type="journal article" date="2021" name="bioRxiv">
        <title>Whole Genome Assembly and Annotation of Northern Wild Rice, Zizania palustris L., Supports a Whole Genome Duplication in the Zizania Genus.</title>
        <authorList>
            <person name="Haas M."/>
            <person name="Kono T."/>
            <person name="Macchietto M."/>
            <person name="Millas R."/>
            <person name="McGilp L."/>
            <person name="Shao M."/>
            <person name="Duquette J."/>
            <person name="Hirsch C.N."/>
            <person name="Kimball J."/>
        </authorList>
    </citation>
    <scope>NUCLEOTIDE SEQUENCE</scope>
    <source>
        <tissue evidence="3">Fresh leaf tissue</tissue>
    </source>
</reference>
<feature type="compositionally biased region" description="Low complexity" evidence="1">
    <location>
        <begin position="101"/>
        <end position="121"/>
    </location>
</feature>
<dbReference type="Proteomes" id="UP000729402">
    <property type="component" value="Unassembled WGS sequence"/>
</dbReference>
<name>A0A8J5T1B6_ZIZPA</name>
<evidence type="ECO:0000259" key="2">
    <source>
        <dbReference type="Pfam" id="PF04783"/>
    </source>
</evidence>
<dbReference type="PANTHER" id="PTHR21450">
    <property type="entry name" value="PROTEIN ALTERED PHOSPHATE STARVATION RESPONSE 1"/>
    <property type="match status" value="1"/>
</dbReference>
<evidence type="ECO:0000313" key="4">
    <source>
        <dbReference type="Proteomes" id="UP000729402"/>
    </source>
</evidence>
<accession>A0A8J5T1B6</accession>
<protein>
    <recommendedName>
        <fullName evidence="2">DUF630 domain-containing protein</fullName>
    </recommendedName>
</protein>
<organism evidence="3 4">
    <name type="scientific">Zizania palustris</name>
    <name type="common">Northern wild rice</name>
    <dbReference type="NCBI Taxonomy" id="103762"/>
    <lineage>
        <taxon>Eukaryota</taxon>
        <taxon>Viridiplantae</taxon>
        <taxon>Streptophyta</taxon>
        <taxon>Embryophyta</taxon>
        <taxon>Tracheophyta</taxon>
        <taxon>Spermatophyta</taxon>
        <taxon>Magnoliopsida</taxon>
        <taxon>Liliopsida</taxon>
        <taxon>Poales</taxon>
        <taxon>Poaceae</taxon>
        <taxon>BOP clade</taxon>
        <taxon>Oryzoideae</taxon>
        <taxon>Oryzeae</taxon>
        <taxon>Zizaniinae</taxon>
        <taxon>Zizania</taxon>
    </lineage>
</organism>
<proteinExistence type="predicted"/>
<reference evidence="3" key="2">
    <citation type="submission" date="2021-02" db="EMBL/GenBank/DDBJ databases">
        <authorList>
            <person name="Kimball J.A."/>
            <person name="Haas M.W."/>
            <person name="Macchietto M."/>
            <person name="Kono T."/>
            <person name="Duquette J."/>
            <person name="Shao M."/>
        </authorList>
    </citation>
    <scope>NUCLEOTIDE SEQUENCE</scope>
    <source>
        <tissue evidence="3">Fresh leaf tissue</tissue>
    </source>
</reference>
<comment type="caution">
    <text evidence="3">The sequence shown here is derived from an EMBL/GenBank/DDBJ whole genome shotgun (WGS) entry which is preliminary data.</text>
</comment>
<feature type="compositionally biased region" description="Basic residues" evidence="1">
    <location>
        <begin position="213"/>
        <end position="225"/>
    </location>
</feature>
<feature type="domain" description="DUF630" evidence="2">
    <location>
        <begin position="1"/>
        <end position="51"/>
    </location>
</feature>
<dbReference type="Pfam" id="PF04783">
    <property type="entry name" value="DUF630"/>
    <property type="match status" value="1"/>
</dbReference>
<gene>
    <name evidence="3" type="ORF">GUJ93_ZPchr0004g38412</name>
</gene>
<keyword evidence="4" id="KW-1185">Reference proteome</keyword>
<dbReference type="PANTHER" id="PTHR21450:SF38">
    <property type="entry name" value="OS04G0562800 PROTEIN"/>
    <property type="match status" value="1"/>
</dbReference>
<feature type="region of interest" description="Disordered" evidence="1">
    <location>
        <begin position="200"/>
        <end position="225"/>
    </location>
</feature>
<evidence type="ECO:0000313" key="3">
    <source>
        <dbReference type="EMBL" id="KAG8065766.1"/>
    </source>
</evidence>
<evidence type="ECO:0000256" key="1">
    <source>
        <dbReference type="SAM" id="MobiDB-lite"/>
    </source>
</evidence>
<sequence length="225" mass="24608">MGCKGSKLDDQEAVALCRGRSDLLAAAVRHRYALADAHGALADSLESLAAAAASSPPPGRFRSSRCPQRARAACAPPPPRCFFLPDVWLTSTSGRRRRLDPSQLRRPTRPTTPSPSSSQTRITLAPQRPVAAPRSPPRESSWAFLNVFENYEPYDSYYYYDSAAASVAAYTPSRSSREVREEEGIPDLEDDDGCVFKEVASGYSAGNGGRRMPAQRRRAGQRCRS</sequence>
<feature type="region of interest" description="Disordered" evidence="1">
    <location>
        <begin position="94"/>
        <end position="138"/>
    </location>
</feature>
<dbReference type="EMBL" id="JAAALK010000285">
    <property type="protein sequence ID" value="KAG8065766.1"/>
    <property type="molecule type" value="Genomic_DNA"/>
</dbReference>
<feature type="region of interest" description="Disordered" evidence="1">
    <location>
        <begin position="173"/>
        <end position="192"/>
    </location>
</feature>
<dbReference type="AlphaFoldDB" id="A0A8J5T1B6"/>